<gene>
    <name evidence="5" type="ORF">JD108_12665</name>
</gene>
<keyword evidence="2" id="KW-0028">Amino-acid biosynthesis</keyword>
<sequence>MALSWDDKETVAHQLYHVLKSKDNTYLRISRHALEKRAMAFIQSVYTLFFPDHLVIPEHEKDFLNWLTEQASEVEEKIVDLLHPITCHDTNGRALGNCDEAGGCRAHADELIHKMPEIRRLISYDVTAVYEGDPAATGVEEVILAYPGIFAVVVYRVAHALLNQGVDVIPRMLTECAHAVTGIDIHPGAKIGKGFFIDHGTGVVIGETCEIGDHVKIYQGVTLGALSIPKNKRSSPLVDQKRHPTIKDDVTIYAGATILGGKTVIGERVQIGGNVWCTESVPPNSRVLNRPSIEIGTRRQELKQPTLPERC</sequence>
<reference evidence="5 6" key="1">
    <citation type="submission" date="2020-12" db="EMBL/GenBank/DDBJ databases">
        <title>strain FJAT-54423T represents a novel species of the genus Brevibacillus.</title>
        <authorList>
            <person name="Tang R."/>
        </authorList>
    </citation>
    <scope>NUCLEOTIDE SEQUENCE [LARGE SCALE GENOMIC DNA]</scope>
    <source>
        <strain evidence="5 6">FJAT-54423</strain>
    </source>
</reference>
<dbReference type="Gene3D" id="1.10.3130.10">
    <property type="entry name" value="serine acetyltransferase, domain 1"/>
    <property type="match status" value="1"/>
</dbReference>
<organism evidence="5 6">
    <name type="scientific">Brevibacillus composti</name>
    <dbReference type="NCBI Taxonomy" id="2796470"/>
    <lineage>
        <taxon>Bacteria</taxon>
        <taxon>Bacillati</taxon>
        <taxon>Bacillota</taxon>
        <taxon>Bacilli</taxon>
        <taxon>Bacillales</taxon>
        <taxon>Paenibacillaceae</taxon>
        <taxon>Brevibacillus</taxon>
    </lineage>
</organism>
<dbReference type="AlphaFoldDB" id="A0A7T5EHS3"/>
<dbReference type="GO" id="GO:0008652">
    <property type="term" value="P:amino acid biosynthetic process"/>
    <property type="evidence" value="ECO:0007669"/>
    <property type="project" value="UniProtKB-KW"/>
</dbReference>
<comment type="pathway">
    <text evidence="1">Amino-acid biosynthesis; L-cysteine biosynthesis; L-cysteine from L-serine: step 1/2.</text>
</comment>
<dbReference type="InterPro" id="IPR042122">
    <property type="entry name" value="Ser_AcTrfase_N_sf"/>
</dbReference>
<dbReference type="PANTHER" id="PTHR42811">
    <property type="entry name" value="SERINE ACETYLTRANSFERASE"/>
    <property type="match status" value="1"/>
</dbReference>
<dbReference type="EMBL" id="CP066308">
    <property type="protein sequence ID" value="QQE72798.1"/>
    <property type="molecule type" value="Genomic_DNA"/>
</dbReference>
<evidence type="ECO:0000256" key="1">
    <source>
        <dbReference type="ARBA" id="ARBA00004876"/>
    </source>
</evidence>
<proteinExistence type="predicted"/>
<evidence type="ECO:0000256" key="4">
    <source>
        <dbReference type="ARBA" id="ARBA00023315"/>
    </source>
</evidence>
<accession>A0A7T5EHS3</accession>
<protein>
    <submittedName>
        <fullName evidence="5">Serine acetyltransferase</fullName>
    </submittedName>
</protein>
<keyword evidence="3 5" id="KW-0808">Transferase</keyword>
<dbReference type="NCBIfam" id="NF041874">
    <property type="entry name" value="EPS_EpsC"/>
    <property type="match status" value="1"/>
</dbReference>
<evidence type="ECO:0000256" key="3">
    <source>
        <dbReference type="ARBA" id="ARBA00022679"/>
    </source>
</evidence>
<evidence type="ECO:0000313" key="5">
    <source>
        <dbReference type="EMBL" id="QQE72798.1"/>
    </source>
</evidence>
<dbReference type="KEGG" id="bcop:JD108_12665"/>
<dbReference type="Proteomes" id="UP000595847">
    <property type="component" value="Chromosome"/>
</dbReference>
<dbReference type="InterPro" id="IPR053376">
    <property type="entry name" value="Serine_acetyltransferase"/>
</dbReference>
<dbReference type="InterPro" id="IPR045304">
    <property type="entry name" value="LbH_SAT"/>
</dbReference>
<dbReference type="RefSeq" id="WP_198826431.1">
    <property type="nucleotide sequence ID" value="NZ_CP066308.1"/>
</dbReference>
<keyword evidence="4" id="KW-0012">Acyltransferase</keyword>
<evidence type="ECO:0000313" key="6">
    <source>
        <dbReference type="Proteomes" id="UP000595847"/>
    </source>
</evidence>
<dbReference type="CDD" id="cd03354">
    <property type="entry name" value="LbH_SAT"/>
    <property type="match status" value="1"/>
</dbReference>
<name>A0A7T5EHS3_9BACL</name>
<dbReference type="GO" id="GO:0016746">
    <property type="term" value="F:acyltransferase activity"/>
    <property type="evidence" value="ECO:0007669"/>
    <property type="project" value="UniProtKB-KW"/>
</dbReference>
<evidence type="ECO:0000256" key="2">
    <source>
        <dbReference type="ARBA" id="ARBA00022605"/>
    </source>
</evidence>
<dbReference type="InterPro" id="IPR011004">
    <property type="entry name" value="Trimer_LpxA-like_sf"/>
</dbReference>
<dbReference type="Gene3D" id="2.160.10.10">
    <property type="entry name" value="Hexapeptide repeat proteins"/>
    <property type="match status" value="1"/>
</dbReference>
<dbReference type="SUPFAM" id="SSF51161">
    <property type="entry name" value="Trimeric LpxA-like enzymes"/>
    <property type="match status" value="1"/>
</dbReference>